<accession>A0A080M780</accession>
<reference evidence="1" key="1">
    <citation type="submission" date="2014-02" db="EMBL/GenBank/DDBJ databases">
        <title>Expanding our view of genomic diversity in Candidatus Accumulibacter clades.</title>
        <authorList>
            <person name="Skennerton C.T."/>
            <person name="Barr J.J."/>
            <person name="Slater F.R."/>
            <person name="Bond P.L."/>
            <person name="Tyson G.W."/>
        </authorList>
    </citation>
    <scope>NUCLEOTIDE SEQUENCE [LARGE SCALE GENOMIC DNA]</scope>
</reference>
<dbReference type="Proteomes" id="UP000021315">
    <property type="component" value="Unassembled WGS sequence"/>
</dbReference>
<name>A0A080M780_9PROT</name>
<dbReference type="EMBL" id="JDST02000034">
    <property type="protein sequence ID" value="KFB77083.1"/>
    <property type="molecule type" value="Genomic_DNA"/>
</dbReference>
<keyword evidence="2" id="KW-1185">Reference proteome</keyword>
<dbReference type="STRING" id="1453999.AW06_001815"/>
<dbReference type="AlphaFoldDB" id="A0A080M780"/>
<dbReference type="RefSeq" id="WP_273704487.1">
    <property type="nucleotide sequence ID" value="NZ_JDST02000034.1"/>
</dbReference>
<protein>
    <submittedName>
        <fullName evidence="1">Uncharacterized protein</fullName>
    </submittedName>
</protein>
<gene>
    <name evidence="1" type="ORF">AW06_001815</name>
</gene>
<comment type="caution">
    <text evidence="1">The sequence shown here is derived from an EMBL/GenBank/DDBJ whole genome shotgun (WGS) entry which is preliminary data.</text>
</comment>
<evidence type="ECO:0000313" key="1">
    <source>
        <dbReference type="EMBL" id="KFB77083.1"/>
    </source>
</evidence>
<evidence type="ECO:0000313" key="2">
    <source>
        <dbReference type="Proteomes" id="UP000021315"/>
    </source>
</evidence>
<organism evidence="1 2">
    <name type="scientific">Candidatus Accumulibacter cognatus</name>
    <dbReference type="NCBI Taxonomy" id="2954383"/>
    <lineage>
        <taxon>Bacteria</taxon>
        <taxon>Pseudomonadati</taxon>
        <taxon>Pseudomonadota</taxon>
        <taxon>Betaproteobacteria</taxon>
        <taxon>Candidatus Accumulibacter</taxon>
    </lineage>
</organism>
<proteinExistence type="predicted"/>
<sequence>MKGTGQVTMEQLVTGIAASVSRAIDQVEKHEVALLARSQGGH</sequence>